<dbReference type="OrthoDB" id="1653848at2"/>
<comment type="caution">
    <text evidence="6">The sequence shown here is derived from an EMBL/GenBank/DDBJ whole genome shotgun (WGS) entry which is preliminary data.</text>
</comment>
<dbReference type="EMBL" id="SUPK01000014">
    <property type="protein sequence ID" value="TJY38531.1"/>
    <property type="molecule type" value="Genomic_DNA"/>
</dbReference>
<evidence type="ECO:0008006" key="8">
    <source>
        <dbReference type="Google" id="ProtNLM"/>
    </source>
</evidence>
<evidence type="ECO:0000313" key="6">
    <source>
        <dbReference type="EMBL" id="TJY38531.1"/>
    </source>
</evidence>
<proteinExistence type="predicted"/>
<dbReference type="NCBIfam" id="NF002796">
    <property type="entry name" value="PRK02935.1"/>
    <property type="match status" value="1"/>
</dbReference>
<sequence>MKWKASKISTMRTWGLLLVLLGMGLMVFGTAGILLFGEIGKIIAGVFMVIGLIACTVSMAVYFYVGMLSTSAPVIECPECGKRTKMLGETDRCMYCHTVLTFNAGQATEGVES</sequence>
<feature type="transmembrane region" description="Helical" evidence="5">
    <location>
        <begin position="12"/>
        <end position="36"/>
    </location>
</feature>
<evidence type="ECO:0000256" key="3">
    <source>
        <dbReference type="ARBA" id="ARBA00022989"/>
    </source>
</evidence>
<organism evidence="6 7">
    <name type="scientific">Cohnella pontilimi</name>
    <dbReference type="NCBI Taxonomy" id="2564100"/>
    <lineage>
        <taxon>Bacteria</taxon>
        <taxon>Bacillati</taxon>
        <taxon>Bacillota</taxon>
        <taxon>Bacilli</taxon>
        <taxon>Bacillales</taxon>
        <taxon>Paenibacillaceae</taxon>
        <taxon>Cohnella</taxon>
    </lineage>
</organism>
<keyword evidence="1" id="KW-1003">Cell membrane</keyword>
<gene>
    <name evidence="6" type="ORF">E5161_20340</name>
</gene>
<dbReference type="Pfam" id="PF11023">
    <property type="entry name" value="DUF2614"/>
    <property type="match status" value="1"/>
</dbReference>
<evidence type="ECO:0000256" key="5">
    <source>
        <dbReference type="SAM" id="Phobius"/>
    </source>
</evidence>
<dbReference type="RefSeq" id="WP_136779710.1">
    <property type="nucleotide sequence ID" value="NZ_SUPK01000014.1"/>
</dbReference>
<evidence type="ECO:0000256" key="2">
    <source>
        <dbReference type="ARBA" id="ARBA00022692"/>
    </source>
</evidence>
<keyword evidence="7" id="KW-1185">Reference proteome</keyword>
<keyword evidence="4 5" id="KW-0472">Membrane</keyword>
<feature type="transmembrane region" description="Helical" evidence="5">
    <location>
        <begin position="42"/>
        <end position="65"/>
    </location>
</feature>
<evidence type="ECO:0000313" key="7">
    <source>
        <dbReference type="Proteomes" id="UP000309673"/>
    </source>
</evidence>
<evidence type="ECO:0000256" key="1">
    <source>
        <dbReference type="ARBA" id="ARBA00022475"/>
    </source>
</evidence>
<accession>A0A4U0F228</accession>
<protein>
    <recommendedName>
        <fullName evidence="8">Zinc ribbon protein</fullName>
    </recommendedName>
</protein>
<evidence type="ECO:0000256" key="4">
    <source>
        <dbReference type="ARBA" id="ARBA00023136"/>
    </source>
</evidence>
<keyword evidence="3 5" id="KW-1133">Transmembrane helix</keyword>
<keyword evidence="2 5" id="KW-0812">Transmembrane</keyword>
<name>A0A4U0F228_9BACL</name>
<dbReference type="AlphaFoldDB" id="A0A4U0F228"/>
<dbReference type="Proteomes" id="UP000309673">
    <property type="component" value="Unassembled WGS sequence"/>
</dbReference>
<dbReference type="InterPro" id="IPR020912">
    <property type="entry name" value="UPF0295"/>
</dbReference>
<reference evidence="6 7" key="1">
    <citation type="submission" date="2019-04" db="EMBL/GenBank/DDBJ databases">
        <title>Cohnella sp. nov., isolated from soil.</title>
        <authorList>
            <person name="Kim W."/>
        </authorList>
    </citation>
    <scope>NUCLEOTIDE SEQUENCE [LARGE SCALE GENOMIC DNA]</scope>
    <source>
        <strain evidence="6 7">CAU 1483</strain>
    </source>
</reference>